<proteinExistence type="predicted"/>
<dbReference type="Proteomes" id="UP000094243">
    <property type="component" value="Unassembled WGS sequence"/>
</dbReference>
<accession>A0A1E3RGS0</accession>
<reference evidence="3" key="1">
    <citation type="submission" date="2016-09" db="EMBL/GenBank/DDBJ databases">
        <authorList>
            <person name="Greninger A.L."/>
            <person name="Jerome K.R."/>
            <person name="Mcnair B."/>
            <person name="Wallis C."/>
            <person name="Fang F."/>
        </authorList>
    </citation>
    <scope>NUCLEOTIDE SEQUENCE [LARGE SCALE GENOMIC DNA]</scope>
    <source>
        <strain evidence="3">M7</strain>
    </source>
</reference>
<protein>
    <recommendedName>
        <fullName evidence="4">Serine protease</fullName>
    </recommendedName>
</protein>
<evidence type="ECO:0008006" key="4">
    <source>
        <dbReference type="Google" id="ProtNLM"/>
    </source>
</evidence>
<dbReference type="SUPFAM" id="SSF50494">
    <property type="entry name" value="Trypsin-like serine proteases"/>
    <property type="match status" value="1"/>
</dbReference>
<sequence>MVTVLAAALTAAGISGCSGPWPAAEVAMPPVEAATIAAVDPPDAALANSPVIAQAHRSVAKVHSMAPSCQKLLDGSGVVFAPHRVMSSAHGVAGATEITVSVDGGEYPATVVFYDPDADVSILDVPGLEAPALAFAEETAPSGADALILGYPGGGPFVATPARVRDLIELSGPDIYRTKTVHREVYIVRGGVRQGGSGGPLIDLNSRILGLAFGASVEDPDSSFVLTGKQLFGIAVNADSSAPVPTGDCVG</sequence>
<dbReference type="Pfam" id="PF13365">
    <property type="entry name" value="Trypsin_2"/>
    <property type="match status" value="1"/>
</dbReference>
<evidence type="ECO:0000313" key="3">
    <source>
        <dbReference type="Proteomes" id="UP000094243"/>
    </source>
</evidence>
<dbReference type="EMBL" id="MIGZ01000113">
    <property type="protein sequence ID" value="ODQ89053.1"/>
    <property type="molecule type" value="Genomic_DNA"/>
</dbReference>
<keyword evidence="1" id="KW-0732">Signal</keyword>
<feature type="chain" id="PRO_5009134966" description="Serine protease" evidence="1">
    <location>
        <begin position="24"/>
        <end position="251"/>
    </location>
</feature>
<evidence type="ECO:0000256" key="1">
    <source>
        <dbReference type="SAM" id="SignalP"/>
    </source>
</evidence>
<dbReference type="PANTHER" id="PTHR43019">
    <property type="entry name" value="SERINE ENDOPROTEASE DEGS"/>
    <property type="match status" value="1"/>
</dbReference>
<gene>
    <name evidence="2" type="ORF">BHQ17_18025</name>
</gene>
<dbReference type="InterPro" id="IPR009003">
    <property type="entry name" value="Peptidase_S1_PA"/>
</dbReference>
<dbReference type="InterPro" id="IPR047680">
    <property type="entry name" value="MarP-like"/>
</dbReference>
<feature type="signal peptide" evidence="1">
    <location>
        <begin position="1"/>
        <end position="23"/>
    </location>
</feature>
<keyword evidence="3" id="KW-1185">Reference proteome</keyword>
<dbReference type="PANTHER" id="PTHR43019:SF23">
    <property type="entry name" value="PROTEASE DO-LIKE 5, CHLOROPLASTIC"/>
    <property type="match status" value="1"/>
</dbReference>
<dbReference type="NCBIfam" id="NF033740">
    <property type="entry name" value="MarP_fam_protase"/>
    <property type="match status" value="1"/>
</dbReference>
<name>A0A1E3RGS0_9MYCO</name>
<dbReference type="AlphaFoldDB" id="A0A1E3RGS0"/>
<organism evidence="2 3">
    <name type="scientific">Mycolicibacterium holsaticum</name>
    <dbReference type="NCBI Taxonomy" id="152142"/>
    <lineage>
        <taxon>Bacteria</taxon>
        <taxon>Bacillati</taxon>
        <taxon>Actinomycetota</taxon>
        <taxon>Actinomycetes</taxon>
        <taxon>Mycobacteriales</taxon>
        <taxon>Mycobacteriaceae</taxon>
        <taxon>Mycolicibacterium</taxon>
    </lineage>
</organism>
<comment type="caution">
    <text evidence="2">The sequence shown here is derived from an EMBL/GenBank/DDBJ whole genome shotgun (WGS) entry which is preliminary data.</text>
</comment>
<evidence type="ECO:0000313" key="2">
    <source>
        <dbReference type="EMBL" id="ODQ89053.1"/>
    </source>
</evidence>
<dbReference type="Gene3D" id="2.40.10.10">
    <property type="entry name" value="Trypsin-like serine proteases"/>
    <property type="match status" value="2"/>
</dbReference>
<dbReference type="InterPro" id="IPR043504">
    <property type="entry name" value="Peptidase_S1_PA_chymotrypsin"/>
</dbReference>